<name>A0A368FDV9_ANCCA</name>
<sequence>MVKPQWCVDGDPCEDMFPRCIPREQSCKSSYCSSGKCELHDVSCVMAPCCVLIYVNRDAVNARKVSCGVLAHVCLRLVAKAFLLKVQEDRFT</sequence>
<gene>
    <name evidence="1" type="ORF">ANCCAN_25877</name>
</gene>
<comment type="caution">
    <text evidence="1">The sequence shown here is derived from an EMBL/GenBank/DDBJ whole genome shotgun (WGS) entry which is preliminary data.</text>
</comment>
<dbReference type="Proteomes" id="UP000252519">
    <property type="component" value="Unassembled WGS sequence"/>
</dbReference>
<accession>A0A368FDV9</accession>
<protein>
    <submittedName>
        <fullName evidence="1">Uncharacterized protein</fullName>
    </submittedName>
</protein>
<keyword evidence="2" id="KW-1185">Reference proteome</keyword>
<organism evidence="1 2">
    <name type="scientific">Ancylostoma caninum</name>
    <name type="common">Dog hookworm</name>
    <dbReference type="NCBI Taxonomy" id="29170"/>
    <lineage>
        <taxon>Eukaryota</taxon>
        <taxon>Metazoa</taxon>
        <taxon>Ecdysozoa</taxon>
        <taxon>Nematoda</taxon>
        <taxon>Chromadorea</taxon>
        <taxon>Rhabditida</taxon>
        <taxon>Rhabditina</taxon>
        <taxon>Rhabditomorpha</taxon>
        <taxon>Strongyloidea</taxon>
        <taxon>Ancylostomatidae</taxon>
        <taxon>Ancylostomatinae</taxon>
        <taxon>Ancylostoma</taxon>
    </lineage>
</organism>
<evidence type="ECO:0000313" key="1">
    <source>
        <dbReference type="EMBL" id="RCN28377.1"/>
    </source>
</evidence>
<dbReference type="EMBL" id="JOJR01002662">
    <property type="protein sequence ID" value="RCN28377.1"/>
    <property type="molecule type" value="Genomic_DNA"/>
</dbReference>
<evidence type="ECO:0000313" key="2">
    <source>
        <dbReference type="Proteomes" id="UP000252519"/>
    </source>
</evidence>
<dbReference type="AlphaFoldDB" id="A0A368FDV9"/>
<proteinExistence type="predicted"/>
<reference evidence="1 2" key="1">
    <citation type="submission" date="2014-10" db="EMBL/GenBank/DDBJ databases">
        <title>Draft genome of the hookworm Ancylostoma caninum.</title>
        <authorList>
            <person name="Mitreva M."/>
        </authorList>
    </citation>
    <scope>NUCLEOTIDE SEQUENCE [LARGE SCALE GENOMIC DNA]</scope>
    <source>
        <strain evidence="1 2">Baltimore</strain>
    </source>
</reference>